<proteinExistence type="predicted"/>
<evidence type="ECO:0000256" key="1">
    <source>
        <dbReference type="SAM" id="MobiDB-lite"/>
    </source>
</evidence>
<dbReference type="Proteomes" id="UP000023152">
    <property type="component" value="Unassembled WGS sequence"/>
</dbReference>
<keyword evidence="3" id="KW-1185">Reference proteome</keyword>
<organism evidence="2 3">
    <name type="scientific">Reticulomyxa filosa</name>
    <dbReference type="NCBI Taxonomy" id="46433"/>
    <lineage>
        <taxon>Eukaryota</taxon>
        <taxon>Sar</taxon>
        <taxon>Rhizaria</taxon>
        <taxon>Retaria</taxon>
        <taxon>Foraminifera</taxon>
        <taxon>Monothalamids</taxon>
        <taxon>Reticulomyxidae</taxon>
        <taxon>Reticulomyxa</taxon>
    </lineage>
</organism>
<gene>
    <name evidence="2" type="ORF">RFI_28349</name>
</gene>
<protein>
    <submittedName>
        <fullName evidence="2">PHD zinc finger-containing protein</fullName>
    </submittedName>
</protein>
<evidence type="ECO:0000313" key="2">
    <source>
        <dbReference type="EMBL" id="ETO09037.1"/>
    </source>
</evidence>
<name>X6M6E9_RETFI</name>
<evidence type="ECO:0000313" key="3">
    <source>
        <dbReference type="Proteomes" id="UP000023152"/>
    </source>
</evidence>
<feature type="compositionally biased region" description="Polar residues" evidence="1">
    <location>
        <begin position="51"/>
        <end position="64"/>
    </location>
</feature>
<feature type="region of interest" description="Disordered" evidence="1">
    <location>
        <begin position="507"/>
        <end position="700"/>
    </location>
</feature>
<dbReference type="AlphaFoldDB" id="X6M6E9"/>
<reference evidence="2 3" key="1">
    <citation type="journal article" date="2013" name="Curr. Biol.">
        <title>The Genome of the Foraminiferan Reticulomyxa filosa.</title>
        <authorList>
            <person name="Glockner G."/>
            <person name="Hulsmann N."/>
            <person name="Schleicher M."/>
            <person name="Noegel A.A."/>
            <person name="Eichinger L."/>
            <person name="Gallinger C."/>
            <person name="Pawlowski J."/>
            <person name="Sierra R."/>
            <person name="Euteneuer U."/>
            <person name="Pillet L."/>
            <person name="Moustafa A."/>
            <person name="Platzer M."/>
            <person name="Groth M."/>
            <person name="Szafranski K."/>
            <person name="Schliwa M."/>
        </authorList>
    </citation>
    <scope>NUCLEOTIDE SEQUENCE [LARGE SCALE GENOMIC DNA]</scope>
</reference>
<feature type="compositionally biased region" description="Low complexity" evidence="1">
    <location>
        <begin position="592"/>
        <end position="604"/>
    </location>
</feature>
<accession>X6M6E9</accession>
<feature type="region of interest" description="Disordered" evidence="1">
    <location>
        <begin position="312"/>
        <end position="338"/>
    </location>
</feature>
<sequence>MKLQLIQCKKLTDEIQQNMREMEDYLQHTSFSVDLQSTSEVGVPNEKSEVDTSSVIGSGDTGNVTDSTPASAPIYGAPVFTAKVKGVSFTLPGVKSSKSKAKPRSIIELIEKTPLYVEKHKSRLDALEKYVEMKRHEFEALSNKHEKVTADIVEIYFEAGGRMGELRKKQRALSSYAQQLARQGTVRNESLKQYVEVLRSIENERSTMLAQVENPTWEVTHHFHMLSFEHFRGNKQAHLLEIAEVLPGRLWISAMANDANRRHEELLVRAAQTDKEREILKTKLQVVSTQRHATQEHLKDLKKMMKIIRKKVSSQRIDKEKASREKKESNKQEELALKQQQQHQQYLASLHMDDMKSVEHESASKLPYHNGYSSSFLFSFLFNECIFFIYSFVFTMDRYKTQDLFEAKHLSGNSISPQLHLRVPMHFLKNQPSPEQKVNQRDENIRMKWMVTLGFHPQKTKEFDLKDFLIELNSYLSIPWQQTKEEVEKLDAPPLLSKLQETGALSNYTGVGTTSKASSPAASSVRSMDDVSAGESVVSSKSSKNSTPNSSPSSIEGSQLTSSPSSSSSSLPASADTQKLSTGNSSGEDTKAASGNNSNTNNSKSKGKKKSNLQPGQTIAREVVRPTNPQGQKVQEQLRREQEIDREKEKEKEKDKDKDKDKEKEKEKEKEKTDSKTTSVNVQTKGEVEGNPGTTQTGLALDAKSKTVERAHSTGSITDSSYGTNWAILKKHFDKYERTLYKRSNVQKELEEILNVRETLKVAFQQLQGIYNQYILGNSNVNNSGNVVLSPNEILPEKTQRATSA</sequence>
<feature type="compositionally biased region" description="Low complexity" evidence="1">
    <location>
        <begin position="533"/>
        <end position="578"/>
    </location>
</feature>
<dbReference type="EMBL" id="ASPP01024418">
    <property type="protein sequence ID" value="ETO09037.1"/>
    <property type="molecule type" value="Genomic_DNA"/>
</dbReference>
<feature type="compositionally biased region" description="Low complexity" evidence="1">
    <location>
        <begin position="515"/>
        <end position="526"/>
    </location>
</feature>
<comment type="caution">
    <text evidence="2">The sequence shown here is derived from an EMBL/GenBank/DDBJ whole genome shotgun (WGS) entry which is preliminary data.</text>
</comment>
<feature type="compositionally biased region" description="Basic and acidic residues" evidence="1">
    <location>
        <begin position="316"/>
        <end position="336"/>
    </location>
</feature>
<feature type="region of interest" description="Disordered" evidence="1">
    <location>
        <begin position="37"/>
        <end position="64"/>
    </location>
</feature>
<feature type="compositionally biased region" description="Basic and acidic residues" evidence="1">
    <location>
        <begin position="636"/>
        <end position="675"/>
    </location>
</feature>